<feature type="non-terminal residue" evidence="2">
    <location>
        <position position="161"/>
    </location>
</feature>
<dbReference type="EMBL" id="JAUNZN010000001">
    <property type="protein sequence ID" value="KAK4831762.1"/>
    <property type="molecule type" value="Genomic_DNA"/>
</dbReference>
<sequence length="161" mass="18616">MTYKEGQRELGVFKPRKRSLMGDHTVVFQLSNRMIQRRKSQTLLRGVHNDINFFKGGSGGGGADLFSLVTSDRTRGNGMKLCQGKFRLDTRKRFFTERVVGHWNRLPREVVTALSLQVKDQNKKVANLKHKEQVEKKKSAQMLEEARRREDNLNDSSQQLQ</sequence>
<dbReference type="AlphaFoldDB" id="A0AAN7NU91"/>
<gene>
    <name evidence="2" type="ORF">QYF61_018988</name>
</gene>
<dbReference type="InterPro" id="IPR019323">
    <property type="entry name" value="ELKS/CAST"/>
</dbReference>
<name>A0AAN7NU91_MYCAM</name>
<accession>A0AAN7NU91</accession>
<evidence type="ECO:0000313" key="3">
    <source>
        <dbReference type="Proteomes" id="UP001333110"/>
    </source>
</evidence>
<organism evidence="2 3">
    <name type="scientific">Mycteria americana</name>
    <name type="common">Wood stork</name>
    <dbReference type="NCBI Taxonomy" id="33587"/>
    <lineage>
        <taxon>Eukaryota</taxon>
        <taxon>Metazoa</taxon>
        <taxon>Chordata</taxon>
        <taxon>Craniata</taxon>
        <taxon>Vertebrata</taxon>
        <taxon>Euteleostomi</taxon>
        <taxon>Archelosauria</taxon>
        <taxon>Archosauria</taxon>
        <taxon>Dinosauria</taxon>
        <taxon>Saurischia</taxon>
        <taxon>Theropoda</taxon>
        <taxon>Coelurosauria</taxon>
        <taxon>Aves</taxon>
        <taxon>Neognathae</taxon>
        <taxon>Neoaves</taxon>
        <taxon>Aequornithes</taxon>
        <taxon>Ciconiiformes</taxon>
        <taxon>Ciconiidae</taxon>
        <taxon>Mycteria</taxon>
    </lineage>
</organism>
<protein>
    <submittedName>
        <fullName evidence="2">Uncharacterized protein</fullName>
    </submittedName>
</protein>
<dbReference type="Proteomes" id="UP001333110">
    <property type="component" value="Unassembled WGS sequence"/>
</dbReference>
<feature type="region of interest" description="Disordered" evidence="1">
    <location>
        <begin position="127"/>
        <end position="161"/>
    </location>
</feature>
<evidence type="ECO:0000313" key="2">
    <source>
        <dbReference type="EMBL" id="KAK4831762.1"/>
    </source>
</evidence>
<reference evidence="2 3" key="1">
    <citation type="journal article" date="2023" name="J. Hered.">
        <title>Chromosome-level genome of the wood stork (Mycteria americana) provides insight into avian chromosome evolution.</title>
        <authorList>
            <person name="Flamio R. Jr."/>
            <person name="Ramstad K.M."/>
        </authorList>
    </citation>
    <scope>NUCLEOTIDE SEQUENCE [LARGE SCALE GENOMIC DNA]</scope>
    <source>
        <strain evidence="2">JAX WOST 10</strain>
    </source>
</reference>
<keyword evidence="3" id="KW-1185">Reference proteome</keyword>
<dbReference type="Pfam" id="PF10174">
    <property type="entry name" value="Cast"/>
    <property type="match status" value="1"/>
</dbReference>
<comment type="caution">
    <text evidence="2">The sequence shown here is derived from an EMBL/GenBank/DDBJ whole genome shotgun (WGS) entry which is preliminary data.</text>
</comment>
<evidence type="ECO:0000256" key="1">
    <source>
        <dbReference type="SAM" id="MobiDB-lite"/>
    </source>
</evidence>
<proteinExistence type="predicted"/>
<feature type="compositionally biased region" description="Basic and acidic residues" evidence="1">
    <location>
        <begin position="129"/>
        <end position="152"/>
    </location>
</feature>